<accession>A0ABS0XXS3</accession>
<dbReference type="EMBL" id="JAELXT010000003">
    <property type="protein sequence ID" value="MBJ6124857.1"/>
    <property type="molecule type" value="Genomic_DNA"/>
</dbReference>
<dbReference type="Proteomes" id="UP000620670">
    <property type="component" value="Unassembled WGS sequence"/>
</dbReference>
<gene>
    <name evidence="1" type="ORF">JAO75_05475</name>
</gene>
<evidence type="ECO:0000313" key="2">
    <source>
        <dbReference type="Proteomes" id="UP000620670"/>
    </source>
</evidence>
<protein>
    <submittedName>
        <fullName evidence="1">Uncharacterized protein</fullName>
    </submittedName>
</protein>
<reference evidence="2" key="1">
    <citation type="submission" date="2020-12" db="EMBL/GenBank/DDBJ databases">
        <title>Hymenobacter sp.</title>
        <authorList>
            <person name="Kim M.K."/>
        </authorList>
    </citation>
    <scope>NUCLEOTIDE SEQUENCE [LARGE SCALE GENOMIC DNA]</scope>
    <source>
        <strain evidence="2">BT325</strain>
    </source>
</reference>
<organism evidence="1 2">
    <name type="scientific">Microvirga splendida</name>
    <dbReference type="NCBI Taxonomy" id="2795727"/>
    <lineage>
        <taxon>Bacteria</taxon>
        <taxon>Pseudomonadati</taxon>
        <taxon>Pseudomonadota</taxon>
        <taxon>Alphaproteobacteria</taxon>
        <taxon>Hyphomicrobiales</taxon>
        <taxon>Methylobacteriaceae</taxon>
        <taxon>Microvirga</taxon>
    </lineage>
</organism>
<name>A0ABS0XXS3_9HYPH</name>
<sequence>MPDLQQELRPLAQADRHLADGAGHVAEQIALIEWMTKKGQDTTEAEKLLRNFKQILEQFRVHRRLILDAITRS</sequence>
<comment type="caution">
    <text evidence="1">The sequence shown here is derived from an EMBL/GenBank/DDBJ whole genome shotgun (WGS) entry which is preliminary data.</text>
</comment>
<keyword evidence="2" id="KW-1185">Reference proteome</keyword>
<evidence type="ECO:0000313" key="1">
    <source>
        <dbReference type="EMBL" id="MBJ6124857.1"/>
    </source>
</evidence>
<proteinExistence type="predicted"/>